<feature type="compositionally biased region" description="Polar residues" evidence="1">
    <location>
        <begin position="393"/>
        <end position="411"/>
    </location>
</feature>
<feature type="compositionally biased region" description="Basic and acidic residues" evidence="1">
    <location>
        <begin position="834"/>
        <end position="845"/>
    </location>
</feature>
<feature type="region of interest" description="Disordered" evidence="1">
    <location>
        <begin position="1021"/>
        <end position="1061"/>
    </location>
</feature>
<accession>A0A2A9NCV0</accession>
<dbReference type="PANTHER" id="PTHR36419:SF1">
    <property type="entry name" value="RHO1 GEF LOCALIZING PROTEIN 1"/>
    <property type="match status" value="1"/>
</dbReference>
<proteinExistence type="predicted"/>
<dbReference type="AlphaFoldDB" id="A0A2A9NCV0"/>
<dbReference type="Pfam" id="PF02752">
    <property type="entry name" value="Arrestin_C"/>
    <property type="match status" value="1"/>
</dbReference>
<feature type="compositionally biased region" description="Low complexity" evidence="1">
    <location>
        <begin position="822"/>
        <end position="833"/>
    </location>
</feature>
<dbReference type="GO" id="GO:0000917">
    <property type="term" value="P:division septum assembly"/>
    <property type="evidence" value="ECO:0007669"/>
    <property type="project" value="TreeGrafter"/>
</dbReference>
<protein>
    <recommendedName>
        <fullName evidence="2">Arrestin C-terminal-like domain-containing protein</fullName>
    </recommendedName>
</protein>
<feature type="domain" description="Arrestin C-terminal-like" evidence="2">
    <location>
        <begin position="177"/>
        <end position="311"/>
    </location>
</feature>
<dbReference type="GO" id="GO:0000935">
    <property type="term" value="C:division septum"/>
    <property type="evidence" value="ECO:0007669"/>
    <property type="project" value="TreeGrafter"/>
</dbReference>
<dbReference type="InterPro" id="IPR014752">
    <property type="entry name" value="Arrestin-like_C"/>
</dbReference>
<dbReference type="EMBL" id="KZ302341">
    <property type="protein sequence ID" value="PFH45550.1"/>
    <property type="molecule type" value="Genomic_DNA"/>
</dbReference>
<feature type="compositionally biased region" description="Low complexity" evidence="1">
    <location>
        <begin position="783"/>
        <end position="798"/>
    </location>
</feature>
<organism evidence="3 4">
    <name type="scientific">Amanita thiersii Skay4041</name>
    <dbReference type="NCBI Taxonomy" id="703135"/>
    <lineage>
        <taxon>Eukaryota</taxon>
        <taxon>Fungi</taxon>
        <taxon>Dikarya</taxon>
        <taxon>Basidiomycota</taxon>
        <taxon>Agaricomycotina</taxon>
        <taxon>Agaricomycetes</taxon>
        <taxon>Agaricomycetidae</taxon>
        <taxon>Agaricales</taxon>
        <taxon>Pluteineae</taxon>
        <taxon>Amanitaceae</taxon>
        <taxon>Amanita</taxon>
    </lineage>
</organism>
<name>A0A2A9NCV0_9AGAR</name>
<reference evidence="3 4" key="1">
    <citation type="submission" date="2014-02" db="EMBL/GenBank/DDBJ databases">
        <title>Transposable element dynamics among asymbiotic and ectomycorrhizal Amanita fungi.</title>
        <authorList>
            <consortium name="DOE Joint Genome Institute"/>
            <person name="Hess J."/>
            <person name="Skrede I."/>
            <person name="Wolfe B."/>
            <person name="LaButti K."/>
            <person name="Ohm R.A."/>
            <person name="Grigoriev I.V."/>
            <person name="Pringle A."/>
        </authorList>
    </citation>
    <scope>NUCLEOTIDE SEQUENCE [LARGE SCALE GENOMIC DNA]</scope>
    <source>
        <strain evidence="3 4">SKay4041</strain>
    </source>
</reference>
<dbReference type="InterPro" id="IPR014756">
    <property type="entry name" value="Ig_E-set"/>
</dbReference>
<evidence type="ECO:0000313" key="4">
    <source>
        <dbReference type="Proteomes" id="UP000242287"/>
    </source>
</evidence>
<feature type="compositionally biased region" description="Acidic residues" evidence="1">
    <location>
        <begin position="1024"/>
        <end position="1033"/>
    </location>
</feature>
<feature type="compositionally biased region" description="Polar residues" evidence="1">
    <location>
        <begin position="433"/>
        <end position="443"/>
    </location>
</feature>
<feature type="compositionally biased region" description="Polar residues" evidence="1">
    <location>
        <begin position="340"/>
        <end position="351"/>
    </location>
</feature>
<feature type="region of interest" description="Disordered" evidence="1">
    <location>
        <begin position="939"/>
        <end position="971"/>
    </location>
</feature>
<feature type="compositionally biased region" description="Polar residues" evidence="1">
    <location>
        <begin position="538"/>
        <end position="550"/>
    </location>
</feature>
<sequence>MSQVQLTLRPPPNVDFVTGYPGIPPSGTDKPQAAVKGAVEVRVPTQGVKAQWVKVELRKVETLPGGGMANTFYDIIGPGPATMWTSGGAEYAMLTSQDFQFSIRIPESTPPSLQLEHQAGVHYELVATVSTTGKRGFFRKRKSTTWTTKAGVIIDKHDLHSVWPVYCQPETRHITQDAVKLIIDRKQSCYGPGDRISVTATLQSENLHTLILRGFEISLKETIAFRGHLFVAGKKGEPQTKTTIISENKFPVNTTMFGGTQITNELFCVLAAEHTNTTLTAARHIDITYVLTVKALMGTGPPLIMELPIIISNWQRVTSMEAVRRIGSAPGLSIFPTLTPSGINPLTQQPVTRVEPAPGRPGGQPATITPAQAPSRAGQLSTTSVLTDPHGHTPQQHSAFNRLPPTSSMSITEELASHGTSFGASGRNKKTHQTSNSQGSITGQTAVADDFGVWNKKPTAAAANINSVNAANAKQPDSESSVIPRTTAAQRRKDWLSAAEEKQILYEQAKARVEMVQGNVASTSPPPPAATPVPTTTQAKPLSNSHSNPWPTAEEEKLRLFNSAQAAVAKTQGYGYVPSATDPMSQSGSSSSKPLSAAAVMYSQAMSAVHRNDSTKATAPSPPAAGASTPNSNLKQPQSSSGLHGLAKFGGKVPGYMTAEEEKAALRRYEEAKQAVDRVQNSGYYADSPPPPGIGGSSGSDPISYDSLYPAHQQGSGSAAAGAAAGHMMERGGSPPLMNDLPPPFEATPALTAPQQLSEKERMRRAYEAQDAAALARQNSLVQQQQQQYHYQSGGSSPPQSPGSHPPPHPYATSSPQPPPAFSSGSNAYASAAAEKELLRRRFEVQDGPGNGMTRSGTPPQTPPRTGSAAGNTNSVGSFRSRPAPLPPVGGGSNQQQQQQRVLTAAEEKAMLKARYEAQDTMGMGMGVGMDAPSSPPPPMYVNGYGGGPNGLNSAGSGGMPSASSRSSGSMSALSYATMGTAVSPRLTSPPPLMPRPPQEYIKETQEEDARVARLTMMMPPPIEDGEEQEEQGGESSSGSGEMNSVVMHGPNGNGNGNMGTGMVGLVGGGASLTRKLTATTNGIGASPPPLPPKPVGE</sequence>
<evidence type="ECO:0000256" key="1">
    <source>
        <dbReference type="SAM" id="MobiDB-lite"/>
    </source>
</evidence>
<feature type="compositionally biased region" description="Polar residues" evidence="1">
    <location>
        <begin position="633"/>
        <end position="642"/>
    </location>
</feature>
<feature type="compositionally biased region" description="Polar residues" evidence="1">
    <location>
        <begin position="366"/>
        <end position="386"/>
    </location>
</feature>
<feature type="compositionally biased region" description="Low complexity" evidence="1">
    <location>
        <begin position="960"/>
        <end position="971"/>
    </location>
</feature>
<dbReference type="PANTHER" id="PTHR36419">
    <property type="entry name" value="ARRESTIN FAMILY PROTEIN 1"/>
    <property type="match status" value="1"/>
</dbReference>
<dbReference type="InterPro" id="IPR011022">
    <property type="entry name" value="Arrestin_C-like"/>
</dbReference>
<feature type="compositionally biased region" description="Gly residues" evidence="1">
    <location>
        <begin position="1052"/>
        <end position="1061"/>
    </location>
</feature>
<dbReference type="SUPFAM" id="SSF81296">
    <property type="entry name" value="E set domains"/>
    <property type="match status" value="1"/>
</dbReference>
<feature type="compositionally biased region" description="Basic and acidic residues" evidence="1">
    <location>
        <begin position="758"/>
        <end position="768"/>
    </location>
</feature>
<dbReference type="Gene3D" id="2.60.40.640">
    <property type="match status" value="1"/>
</dbReference>
<feature type="region of interest" description="Disordered" evidence="1">
    <location>
        <begin position="519"/>
        <end position="551"/>
    </location>
</feature>
<feature type="region of interest" description="Disordered" evidence="1">
    <location>
        <begin position="609"/>
        <end position="647"/>
    </location>
</feature>
<feature type="compositionally biased region" description="Pro residues" evidence="1">
    <location>
        <begin position="1087"/>
        <end position="1098"/>
    </location>
</feature>
<dbReference type="OrthoDB" id="4001642at2759"/>
<feature type="compositionally biased region" description="Low complexity" evidence="1">
    <location>
        <begin position="615"/>
        <end position="632"/>
    </location>
</feature>
<feature type="region of interest" description="Disordered" evidence="1">
    <location>
        <begin position="340"/>
        <end position="443"/>
    </location>
</feature>
<dbReference type="Proteomes" id="UP000242287">
    <property type="component" value="Unassembled WGS sequence"/>
</dbReference>
<feature type="compositionally biased region" description="Polar residues" evidence="1">
    <location>
        <begin position="869"/>
        <end position="878"/>
    </location>
</feature>
<feature type="compositionally biased region" description="Pro residues" evidence="1">
    <location>
        <begin position="799"/>
        <end position="821"/>
    </location>
</feature>
<feature type="region of interest" description="Disordered" evidence="1">
    <location>
        <begin position="681"/>
        <end position="905"/>
    </location>
</feature>
<keyword evidence="4" id="KW-1185">Reference proteome</keyword>
<feature type="compositionally biased region" description="Low complexity" evidence="1">
    <location>
        <begin position="711"/>
        <end position="727"/>
    </location>
</feature>
<feature type="region of interest" description="Disordered" evidence="1">
    <location>
        <begin position="1078"/>
        <end position="1098"/>
    </location>
</feature>
<evidence type="ECO:0000259" key="2">
    <source>
        <dbReference type="Pfam" id="PF02752"/>
    </source>
</evidence>
<evidence type="ECO:0000313" key="3">
    <source>
        <dbReference type="EMBL" id="PFH45550.1"/>
    </source>
</evidence>
<gene>
    <name evidence="3" type="ORF">AMATHDRAFT_71571</name>
</gene>
<dbReference type="InterPro" id="IPR053060">
    <property type="entry name" value="Cytokinesis_Signaling_Reg"/>
</dbReference>
<feature type="compositionally biased region" description="Low complexity" evidence="1">
    <location>
        <begin position="1034"/>
        <end position="1051"/>
    </location>
</feature>